<dbReference type="AlphaFoldDB" id="A0A0P9HGY2"/>
<organism evidence="1 2">
    <name type="scientific">Pseudomonas syringae pv. aceris</name>
    <dbReference type="NCBI Taxonomy" id="199198"/>
    <lineage>
        <taxon>Bacteria</taxon>
        <taxon>Pseudomonadati</taxon>
        <taxon>Pseudomonadota</taxon>
        <taxon>Gammaproteobacteria</taxon>
        <taxon>Pseudomonadales</taxon>
        <taxon>Pseudomonadaceae</taxon>
        <taxon>Pseudomonas</taxon>
        <taxon>Pseudomonas syringae</taxon>
    </lineage>
</organism>
<name>A0A0P9HGY2_PSESX</name>
<gene>
    <name evidence="1" type="ORF">ALO91_01181</name>
</gene>
<dbReference type="Proteomes" id="UP000050297">
    <property type="component" value="Unassembled WGS sequence"/>
</dbReference>
<protein>
    <submittedName>
        <fullName evidence="1">Uncharacterized protein</fullName>
    </submittedName>
</protein>
<evidence type="ECO:0000313" key="1">
    <source>
        <dbReference type="EMBL" id="KPW20035.1"/>
    </source>
</evidence>
<comment type="caution">
    <text evidence="1">The sequence shown here is derived from an EMBL/GenBank/DDBJ whole genome shotgun (WGS) entry which is preliminary data.</text>
</comment>
<dbReference type="EMBL" id="LJPM01000268">
    <property type="protein sequence ID" value="KPW20035.1"/>
    <property type="molecule type" value="Genomic_DNA"/>
</dbReference>
<evidence type="ECO:0000313" key="2">
    <source>
        <dbReference type="Proteomes" id="UP000050297"/>
    </source>
</evidence>
<accession>A0A0P9HGY2</accession>
<dbReference type="PATRIC" id="fig|199198.5.peg.1697"/>
<sequence length="34" mass="3646">MQWGESAANSAARAIGLQVKKAGIQATSQRQFQI</sequence>
<proteinExistence type="predicted"/>
<reference evidence="1 2" key="1">
    <citation type="submission" date="2015-09" db="EMBL/GenBank/DDBJ databases">
        <title>Genome announcement of multiple Pseudomonas syringae strains.</title>
        <authorList>
            <person name="Thakur S."/>
            <person name="Wang P.W."/>
            <person name="Gong Y."/>
            <person name="Weir B.S."/>
            <person name="Guttman D.S."/>
        </authorList>
    </citation>
    <scope>NUCLEOTIDE SEQUENCE [LARGE SCALE GENOMIC DNA]</scope>
    <source>
        <strain evidence="1 2">ICMP2802</strain>
    </source>
</reference>